<comment type="subcellular location">
    <subcellularLocation>
        <location evidence="1">Cell inner membrane</location>
        <topology evidence="1">Multi-pass membrane protein</topology>
    </subcellularLocation>
</comment>
<keyword evidence="2" id="KW-0813">Transport</keyword>
<comment type="caution">
    <text evidence="9">The sequence shown here is derived from an EMBL/GenBank/DDBJ whole genome shotgun (WGS) entry which is preliminary data.</text>
</comment>
<sequence length="363" mass="36547">MNNVLAGAAMGAALTASGVHQPATILSQFDFTNFHMLQTFLTAAAGSTLLLTATQTLSLTHLAPKPPSSVGLLSTSPSYDGNILGGALLGTGMALSGACPGTVLVQLGVGGVRSGVYAFGGAVLAGLIWSLLVPRPRSRRRQQPEGINLVKYPCNGTVATTTTTTTVTEDGEEGEGTAKGKGIEKRKEMVTVHEALGVSRIMAAGVFEVVCVLAVLAASSRARIASQAKLSPVLGGLLIAAAQVVSLVLRGRLLGTSTSYEDMGRLLMGDCPRGPGNILFSGGVVAGAWALSRVVPALAQVNEVSISPVMAGLGGFLMVLGSRMAGGCTSGHGISGISLLSTSSFLTVATTFAAGGVVGLLLG</sequence>
<feature type="transmembrane region" description="Helical" evidence="8">
    <location>
        <begin position="83"/>
        <end position="109"/>
    </location>
</feature>
<dbReference type="GO" id="GO:0005886">
    <property type="term" value="C:plasma membrane"/>
    <property type="evidence" value="ECO:0007669"/>
    <property type="project" value="UniProtKB-SubCell"/>
</dbReference>
<evidence type="ECO:0000256" key="4">
    <source>
        <dbReference type="ARBA" id="ARBA00022519"/>
    </source>
</evidence>
<feature type="transmembrane region" description="Helical" evidence="8">
    <location>
        <begin position="337"/>
        <end position="362"/>
    </location>
</feature>
<evidence type="ECO:0008006" key="11">
    <source>
        <dbReference type="Google" id="ProtNLM"/>
    </source>
</evidence>
<dbReference type="AlphaFoldDB" id="A0AAN6QE00"/>
<keyword evidence="10" id="KW-1185">Reference proteome</keyword>
<keyword evidence="5 8" id="KW-0812">Transmembrane</keyword>
<feature type="transmembrane region" description="Helical" evidence="8">
    <location>
        <begin position="230"/>
        <end position="253"/>
    </location>
</feature>
<keyword evidence="3" id="KW-1003">Cell membrane</keyword>
<feature type="transmembrane region" description="Helical" evidence="8">
    <location>
        <begin position="115"/>
        <end position="133"/>
    </location>
</feature>
<evidence type="ECO:0000256" key="2">
    <source>
        <dbReference type="ARBA" id="ARBA00022448"/>
    </source>
</evidence>
<dbReference type="RefSeq" id="XP_064666058.1">
    <property type="nucleotide sequence ID" value="XM_064813891.1"/>
</dbReference>
<keyword evidence="7 8" id="KW-0472">Membrane</keyword>
<evidence type="ECO:0000313" key="9">
    <source>
        <dbReference type="EMBL" id="KAK4108488.1"/>
    </source>
</evidence>
<dbReference type="InterPro" id="IPR007272">
    <property type="entry name" value="Sulf_transp_TsuA/YedE"/>
</dbReference>
<name>A0AAN6QE00_9PEZI</name>
<dbReference type="GeneID" id="89938016"/>
<protein>
    <recommendedName>
        <fullName evidence="11">Sulphur transport domain-containing protein</fullName>
    </recommendedName>
</protein>
<keyword evidence="6 8" id="KW-1133">Transmembrane helix</keyword>
<reference evidence="9" key="1">
    <citation type="journal article" date="2023" name="Mol. Phylogenet. Evol.">
        <title>Genome-scale phylogeny and comparative genomics of the fungal order Sordariales.</title>
        <authorList>
            <person name="Hensen N."/>
            <person name="Bonometti L."/>
            <person name="Westerberg I."/>
            <person name="Brannstrom I.O."/>
            <person name="Guillou S."/>
            <person name="Cros-Aarteil S."/>
            <person name="Calhoun S."/>
            <person name="Haridas S."/>
            <person name="Kuo A."/>
            <person name="Mondo S."/>
            <person name="Pangilinan J."/>
            <person name="Riley R."/>
            <person name="LaButti K."/>
            <person name="Andreopoulos B."/>
            <person name="Lipzen A."/>
            <person name="Chen C."/>
            <person name="Yan M."/>
            <person name="Daum C."/>
            <person name="Ng V."/>
            <person name="Clum A."/>
            <person name="Steindorff A."/>
            <person name="Ohm R.A."/>
            <person name="Martin F."/>
            <person name="Silar P."/>
            <person name="Natvig D.O."/>
            <person name="Lalanne C."/>
            <person name="Gautier V."/>
            <person name="Ament-Velasquez S.L."/>
            <person name="Kruys A."/>
            <person name="Hutchinson M.I."/>
            <person name="Powell A.J."/>
            <person name="Barry K."/>
            <person name="Miller A.N."/>
            <person name="Grigoriev I.V."/>
            <person name="Debuchy R."/>
            <person name="Gladieux P."/>
            <person name="Hiltunen Thoren M."/>
            <person name="Johannesson H."/>
        </authorList>
    </citation>
    <scope>NUCLEOTIDE SEQUENCE</scope>
    <source>
        <strain evidence="9">CBS 508.74</strain>
    </source>
</reference>
<dbReference type="Proteomes" id="UP001302812">
    <property type="component" value="Unassembled WGS sequence"/>
</dbReference>
<dbReference type="Pfam" id="PF04143">
    <property type="entry name" value="Sulf_transp"/>
    <property type="match status" value="1"/>
</dbReference>
<feature type="transmembrane region" description="Helical" evidence="8">
    <location>
        <begin position="304"/>
        <end position="325"/>
    </location>
</feature>
<dbReference type="EMBL" id="MU853363">
    <property type="protein sequence ID" value="KAK4108488.1"/>
    <property type="molecule type" value="Genomic_DNA"/>
</dbReference>
<evidence type="ECO:0000256" key="7">
    <source>
        <dbReference type="ARBA" id="ARBA00023136"/>
    </source>
</evidence>
<organism evidence="9 10">
    <name type="scientific">Canariomyces notabilis</name>
    <dbReference type="NCBI Taxonomy" id="2074819"/>
    <lineage>
        <taxon>Eukaryota</taxon>
        <taxon>Fungi</taxon>
        <taxon>Dikarya</taxon>
        <taxon>Ascomycota</taxon>
        <taxon>Pezizomycotina</taxon>
        <taxon>Sordariomycetes</taxon>
        <taxon>Sordariomycetidae</taxon>
        <taxon>Sordariales</taxon>
        <taxon>Chaetomiaceae</taxon>
        <taxon>Canariomyces</taxon>
    </lineage>
</organism>
<dbReference type="PANTHER" id="PTHR30574">
    <property type="entry name" value="INNER MEMBRANE PROTEIN YEDE"/>
    <property type="match status" value="1"/>
</dbReference>
<evidence type="ECO:0000256" key="5">
    <source>
        <dbReference type="ARBA" id="ARBA00022692"/>
    </source>
</evidence>
<accession>A0AAN6QE00</accession>
<evidence type="ECO:0000313" key="10">
    <source>
        <dbReference type="Proteomes" id="UP001302812"/>
    </source>
</evidence>
<reference evidence="9" key="2">
    <citation type="submission" date="2023-05" db="EMBL/GenBank/DDBJ databases">
        <authorList>
            <consortium name="Lawrence Berkeley National Laboratory"/>
            <person name="Steindorff A."/>
            <person name="Hensen N."/>
            <person name="Bonometti L."/>
            <person name="Westerberg I."/>
            <person name="Brannstrom I.O."/>
            <person name="Guillou S."/>
            <person name="Cros-Aarteil S."/>
            <person name="Calhoun S."/>
            <person name="Haridas S."/>
            <person name="Kuo A."/>
            <person name="Mondo S."/>
            <person name="Pangilinan J."/>
            <person name="Riley R."/>
            <person name="Labutti K."/>
            <person name="Andreopoulos B."/>
            <person name="Lipzen A."/>
            <person name="Chen C."/>
            <person name="Yanf M."/>
            <person name="Daum C."/>
            <person name="Ng V."/>
            <person name="Clum A."/>
            <person name="Ohm R."/>
            <person name="Martin F."/>
            <person name="Silar P."/>
            <person name="Natvig D."/>
            <person name="Lalanne C."/>
            <person name="Gautier V."/>
            <person name="Ament-Velasquez S.L."/>
            <person name="Kruys A."/>
            <person name="Hutchinson M.I."/>
            <person name="Powell A.J."/>
            <person name="Barry K."/>
            <person name="Miller A.N."/>
            <person name="Grigoriev I.V."/>
            <person name="Debuchy R."/>
            <person name="Gladieux P."/>
            <person name="Thoren M.H."/>
            <person name="Johannesson H."/>
        </authorList>
    </citation>
    <scope>NUCLEOTIDE SEQUENCE</scope>
    <source>
        <strain evidence="9">CBS 508.74</strain>
    </source>
</reference>
<dbReference type="PANTHER" id="PTHR30574:SF1">
    <property type="entry name" value="SULPHUR TRANSPORT DOMAIN-CONTAINING PROTEIN"/>
    <property type="match status" value="1"/>
</dbReference>
<keyword evidence="4" id="KW-0997">Cell inner membrane</keyword>
<proteinExistence type="predicted"/>
<evidence type="ECO:0000256" key="8">
    <source>
        <dbReference type="SAM" id="Phobius"/>
    </source>
</evidence>
<evidence type="ECO:0000256" key="3">
    <source>
        <dbReference type="ARBA" id="ARBA00022475"/>
    </source>
</evidence>
<evidence type="ECO:0000256" key="6">
    <source>
        <dbReference type="ARBA" id="ARBA00022989"/>
    </source>
</evidence>
<feature type="transmembrane region" description="Helical" evidence="8">
    <location>
        <begin position="274"/>
        <end position="292"/>
    </location>
</feature>
<gene>
    <name evidence="9" type="ORF">N656DRAFT_771860</name>
</gene>
<evidence type="ECO:0000256" key="1">
    <source>
        <dbReference type="ARBA" id="ARBA00004429"/>
    </source>
</evidence>
<feature type="transmembrane region" description="Helical" evidence="8">
    <location>
        <begin position="195"/>
        <end position="218"/>
    </location>
</feature>